<keyword evidence="1" id="KW-0175">Coiled coil</keyword>
<reference evidence="4" key="1">
    <citation type="submission" date="2018-05" db="EMBL/GenBank/DDBJ databases">
        <authorList>
            <person name="Lanie J.A."/>
            <person name="Ng W.-L."/>
            <person name="Kazmierczak K.M."/>
            <person name="Andrzejewski T.M."/>
            <person name="Davidsen T.M."/>
            <person name="Wayne K.J."/>
            <person name="Tettelin H."/>
            <person name="Glass J.I."/>
            <person name="Rusch D."/>
            <person name="Podicherti R."/>
            <person name="Tsui H.-C.T."/>
            <person name="Winkler M.E."/>
        </authorList>
    </citation>
    <scope>NUCLEOTIDE SEQUENCE</scope>
</reference>
<keyword evidence="3" id="KW-1133">Transmembrane helix</keyword>
<sequence>MVEFEVLGIASLGLVILIVFYLLFDKLKDIETKERPLNETEIERITNLVLDREAAKLKQGNTEEIGRMKDQVGEVKGEHVSIRELVAKVSEAQTSTARAVETSTGVSQKVANALGGTDTHVKGVYGEERAKSILTFAGLRESEHFLVQPALAPYEGNPKGKAPDFAIILPGGGALAIDSKSVVKNAFNAFYKLDSEEDNAEKKRLLGEHSKAVWGHVKMLAERNYPLGLEQSYGKGPDYTLMFIPNDDFLYRAERGVSGTMRTAMGFNTLREAAIRRRVFLCSPDSLAMKAIDVMDHWKSASKLEDVNDVLELVQDVTEAIVHSEDKKAAHHKSMKGAIESWNEYVNETEGTHGRRSRPSLRVSITSLFEKVKSKQVHSSGRGKKGMKMEPQPLDEISASIKEPTATKAIDMHTSARLEEAYVEEEE</sequence>
<evidence type="ECO:0008006" key="5">
    <source>
        <dbReference type="Google" id="ProtNLM"/>
    </source>
</evidence>
<evidence type="ECO:0000313" key="4">
    <source>
        <dbReference type="EMBL" id="SVB52826.1"/>
    </source>
</evidence>
<evidence type="ECO:0000256" key="2">
    <source>
        <dbReference type="ARBA" id="ARBA00023172"/>
    </source>
</evidence>
<dbReference type="PANTHER" id="PTHR30563">
    <property type="entry name" value="DNA RECOMBINATION PROTEIN RMUC"/>
    <property type="match status" value="1"/>
</dbReference>
<dbReference type="PANTHER" id="PTHR30563:SF0">
    <property type="entry name" value="DNA RECOMBINATION PROTEIN RMUC"/>
    <property type="match status" value="1"/>
</dbReference>
<gene>
    <name evidence="4" type="ORF">METZ01_LOCUS205680</name>
</gene>
<keyword evidence="3" id="KW-0812">Transmembrane</keyword>
<accession>A0A382EPV4</accession>
<dbReference type="AlphaFoldDB" id="A0A382EPV4"/>
<dbReference type="GO" id="GO:0006310">
    <property type="term" value="P:DNA recombination"/>
    <property type="evidence" value="ECO:0007669"/>
    <property type="project" value="UniProtKB-KW"/>
</dbReference>
<name>A0A382EPV4_9ZZZZ</name>
<organism evidence="4">
    <name type="scientific">marine metagenome</name>
    <dbReference type="NCBI Taxonomy" id="408172"/>
    <lineage>
        <taxon>unclassified sequences</taxon>
        <taxon>metagenomes</taxon>
        <taxon>ecological metagenomes</taxon>
    </lineage>
</organism>
<protein>
    <recommendedName>
        <fullName evidence="5">DNA recombination protein RmuC homolog</fullName>
    </recommendedName>
</protein>
<evidence type="ECO:0000256" key="3">
    <source>
        <dbReference type="SAM" id="Phobius"/>
    </source>
</evidence>
<proteinExistence type="predicted"/>
<keyword evidence="3" id="KW-0472">Membrane</keyword>
<dbReference type="Pfam" id="PF02646">
    <property type="entry name" value="RmuC"/>
    <property type="match status" value="1"/>
</dbReference>
<feature type="transmembrane region" description="Helical" evidence="3">
    <location>
        <begin position="6"/>
        <end position="24"/>
    </location>
</feature>
<dbReference type="InterPro" id="IPR003798">
    <property type="entry name" value="DNA_recombination_RmuC"/>
</dbReference>
<evidence type="ECO:0000256" key="1">
    <source>
        <dbReference type="ARBA" id="ARBA00023054"/>
    </source>
</evidence>
<dbReference type="EMBL" id="UINC01045722">
    <property type="protein sequence ID" value="SVB52826.1"/>
    <property type="molecule type" value="Genomic_DNA"/>
</dbReference>
<keyword evidence="2" id="KW-0233">DNA recombination</keyword>